<evidence type="ECO:0000256" key="1">
    <source>
        <dbReference type="SAM" id="Phobius"/>
    </source>
</evidence>
<dbReference type="InterPro" id="IPR000620">
    <property type="entry name" value="EamA_dom"/>
</dbReference>
<feature type="domain" description="EamA" evidence="2">
    <location>
        <begin position="29"/>
        <end position="165"/>
    </location>
</feature>
<feature type="non-terminal residue" evidence="3">
    <location>
        <position position="171"/>
    </location>
</feature>
<feature type="transmembrane region" description="Helical" evidence="1">
    <location>
        <begin position="123"/>
        <end position="141"/>
    </location>
</feature>
<evidence type="ECO:0000313" key="3">
    <source>
        <dbReference type="EMBL" id="EJW92242.1"/>
    </source>
</evidence>
<feature type="transmembrane region" description="Helical" evidence="1">
    <location>
        <begin position="60"/>
        <end position="80"/>
    </location>
</feature>
<protein>
    <submittedName>
        <fullName evidence="3">Transmembrane permease</fullName>
    </submittedName>
</protein>
<reference evidence="3" key="1">
    <citation type="journal article" date="2012" name="PLoS ONE">
        <title>Gene sets for utilization of primary and secondary nutrition supplies in the distal gut of endangered iberian lynx.</title>
        <authorList>
            <person name="Alcaide M."/>
            <person name="Messina E."/>
            <person name="Richter M."/>
            <person name="Bargiela R."/>
            <person name="Peplies J."/>
            <person name="Huws S.A."/>
            <person name="Newbold C.J."/>
            <person name="Golyshin P.N."/>
            <person name="Simon M.A."/>
            <person name="Lopez G."/>
            <person name="Yakimov M.M."/>
            <person name="Ferrer M."/>
        </authorList>
    </citation>
    <scope>NUCLEOTIDE SEQUENCE</scope>
</reference>
<name>J9FRN2_9ZZZZ</name>
<dbReference type="GO" id="GO:0016020">
    <property type="term" value="C:membrane"/>
    <property type="evidence" value="ECO:0007669"/>
    <property type="project" value="InterPro"/>
</dbReference>
<feature type="transmembrane region" description="Helical" evidence="1">
    <location>
        <begin position="29"/>
        <end position="48"/>
    </location>
</feature>
<feature type="non-terminal residue" evidence="3">
    <location>
        <position position="1"/>
    </location>
</feature>
<accession>J9FRN2</accession>
<proteinExistence type="predicted"/>
<comment type="caution">
    <text evidence="3">The sequence shown here is derived from an EMBL/GenBank/DDBJ whole genome shotgun (WGS) entry which is preliminary data.</text>
</comment>
<keyword evidence="1" id="KW-1133">Transmembrane helix</keyword>
<gene>
    <name evidence="3" type="ORF">EVA_19651</name>
</gene>
<organism evidence="3">
    <name type="scientific">gut metagenome</name>
    <dbReference type="NCBI Taxonomy" id="749906"/>
    <lineage>
        <taxon>unclassified sequences</taxon>
        <taxon>metagenomes</taxon>
        <taxon>organismal metagenomes</taxon>
    </lineage>
</organism>
<feature type="transmembrane region" description="Helical" evidence="1">
    <location>
        <begin position="92"/>
        <end position="111"/>
    </location>
</feature>
<dbReference type="EMBL" id="AMCI01007667">
    <property type="protein sequence ID" value="EJW92242.1"/>
    <property type="molecule type" value="Genomic_DNA"/>
</dbReference>
<feature type="transmembrane region" description="Helical" evidence="1">
    <location>
        <begin position="147"/>
        <end position="165"/>
    </location>
</feature>
<keyword evidence="1" id="KW-0472">Membrane</keyword>
<dbReference type="AlphaFoldDB" id="J9FRN2"/>
<sequence length="171" mass="19063">GVAVSLFGIIFLIVNSVSGGRGAAENSFYGIFMMFLNGLSFALYLGIFKPIISRYRVVTFMKWIFLFSTLFSLPMSAGELSRIQWGGIPKDYYLELGFLILFATFVSYFLIPFGQKLLRPTLVSMYSYVQPVIAIIISIILGMDVLTWQKILATVLVFAGVAIVSRSPKRA</sequence>
<keyword evidence="1 3" id="KW-0812">Transmembrane</keyword>
<dbReference type="InterPro" id="IPR037185">
    <property type="entry name" value="EmrE-like"/>
</dbReference>
<dbReference type="SUPFAM" id="SSF103481">
    <property type="entry name" value="Multidrug resistance efflux transporter EmrE"/>
    <property type="match status" value="1"/>
</dbReference>
<evidence type="ECO:0000259" key="2">
    <source>
        <dbReference type="Pfam" id="PF00892"/>
    </source>
</evidence>
<dbReference type="Pfam" id="PF00892">
    <property type="entry name" value="EamA"/>
    <property type="match status" value="1"/>
</dbReference>